<keyword evidence="1" id="KW-0812">Transmembrane</keyword>
<dbReference type="Proteomes" id="UP000041254">
    <property type="component" value="Unassembled WGS sequence"/>
</dbReference>
<protein>
    <submittedName>
        <fullName evidence="2">Uncharacterized protein</fullName>
    </submittedName>
</protein>
<dbReference type="EMBL" id="CDMY01000275">
    <property type="protein sequence ID" value="CEL99114.1"/>
    <property type="molecule type" value="Genomic_DNA"/>
</dbReference>
<proteinExistence type="predicted"/>
<name>A0A0G4ENX2_VITBC</name>
<evidence type="ECO:0000313" key="3">
    <source>
        <dbReference type="Proteomes" id="UP000041254"/>
    </source>
</evidence>
<keyword evidence="1" id="KW-0472">Membrane</keyword>
<sequence length="413" mass="45785">MAAGFCSNLINYLIFYVVGGVVSRVIVTLAISHATRTAPTTLSYGYGGVTTLSVGIPMPELRPTWECGVPLRFESDVLPLGLTLNERTGVLAGTPQVESAEKIYMIHAISSTDRPTARASAFVGLEVRPAMQLLGVNRTRGSPVLDVEVMGLETTYCRPYQVSAVVVPSHVPLTDILCQMVPVLSAQAYPIIPLPECSEEQMKGGEDMCFVSGYSSADLKTLHIDLMGKNCCLRSRESDALKVVGLVTLKPDEHARRDVPLIREYLNSTAHRRRLIDYGEDKALMIGFSEPKELPFTFGLEPPSATDWGTPYSTTIQLDMGKLRVSDLRQVEFKRKLEEDVEKLLGVPDHRIGVVRIHHPLVDEDGRVMANVIFLPDQAKHTAAPYVMFEDFWRRVMDPRSHLYQNRPMTTGG</sequence>
<evidence type="ECO:0000256" key="1">
    <source>
        <dbReference type="SAM" id="Phobius"/>
    </source>
</evidence>
<dbReference type="InParanoid" id="A0A0G4ENX2"/>
<accession>A0A0G4ENX2</accession>
<dbReference type="AlphaFoldDB" id="A0A0G4ENX2"/>
<dbReference type="PhylomeDB" id="A0A0G4ENX2"/>
<feature type="transmembrane region" description="Helical" evidence="1">
    <location>
        <begin position="12"/>
        <end position="31"/>
    </location>
</feature>
<keyword evidence="3" id="KW-1185">Reference proteome</keyword>
<gene>
    <name evidence="2" type="ORF">Vbra_2822</name>
</gene>
<evidence type="ECO:0000313" key="2">
    <source>
        <dbReference type="EMBL" id="CEL99114.1"/>
    </source>
</evidence>
<keyword evidence="1" id="KW-1133">Transmembrane helix</keyword>
<dbReference type="VEuPathDB" id="CryptoDB:Vbra_2822"/>
<reference evidence="2 3" key="1">
    <citation type="submission" date="2014-11" db="EMBL/GenBank/DDBJ databases">
        <authorList>
            <person name="Zhu J."/>
            <person name="Qi W."/>
            <person name="Song R."/>
        </authorList>
    </citation>
    <scope>NUCLEOTIDE SEQUENCE [LARGE SCALE GENOMIC DNA]</scope>
</reference>
<organism evidence="2 3">
    <name type="scientific">Vitrella brassicaformis (strain CCMP3155)</name>
    <dbReference type="NCBI Taxonomy" id="1169540"/>
    <lineage>
        <taxon>Eukaryota</taxon>
        <taxon>Sar</taxon>
        <taxon>Alveolata</taxon>
        <taxon>Colpodellida</taxon>
        <taxon>Vitrellaceae</taxon>
        <taxon>Vitrella</taxon>
    </lineage>
</organism>